<dbReference type="PROSITE" id="PS51257">
    <property type="entry name" value="PROKAR_LIPOPROTEIN"/>
    <property type="match status" value="1"/>
</dbReference>
<evidence type="ECO:0000313" key="2">
    <source>
        <dbReference type="EMBL" id="GAX60135.1"/>
    </source>
</evidence>
<evidence type="ECO:0000313" key="3">
    <source>
        <dbReference type="Proteomes" id="UP000218542"/>
    </source>
</evidence>
<dbReference type="Gene3D" id="3.90.1480.10">
    <property type="entry name" value="Alpha-2,3-sialyltransferase"/>
    <property type="match status" value="1"/>
</dbReference>
<proteinExistence type="predicted"/>
<gene>
    <name evidence="2" type="ORF">SCALIN_C05_0220</name>
</gene>
<dbReference type="GO" id="GO:0016740">
    <property type="term" value="F:transferase activity"/>
    <property type="evidence" value="ECO:0007669"/>
    <property type="project" value="UniProtKB-KW"/>
</dbReference>
<protein>
    <submittedName>
        <fullName evidence="2">Glycosyl transferase family</fullName>
    </submittedName>
</protein>
<keyword evidence="3" id="KW-1185">Reference proteome</keyword>
<dbReference type="InterPro" id="IPR055259">
    <property type="entry name" value="YkvP/CgeB_Glyco_trans-like"/>
</dbReference>
<sequence length="703" mass="81418">MRTLSSYHNIHSGGTIIVCGCGASLNELKNPEHFITIGVNDVGRLFTPTYLVVINHQHQFANGRFKYVQESKANAIFTQFELGLNHPNVVRFRLGVYGGTEFSDPNVLHYTRNSPYVALCLAVHMGAKRIGLIGVDFTNNHFFAKTGRHNLTNNFSRIDAEYRVINGAITKKNIEVVNLSKQSRLTAFIWGSIDSLQNINDGLAGGNGKIINKKPRIFFVNYKFLSCGDVFRNGLNHASEELGIEFTEAYWDDNKLPDKVMQFNPDLLFVIHGRSFVKKWHNQFRKLKKAVWLLDEPYEVDDTSKWSSFFDTVFVNDPSTIDIHQNAYYLPVSYDPQVYYENGHLKKYDVGFIGGYNKTRERYLLNLCEAGLLSYVVGGPWKSSKLRQLCLSKNISAHETANLYRQTKIVINVFREVHHFNTQKIPAFSMNPRIYESLACGSLVVSEYRTEIKKFFPEMRVFNNSSQLLDIVTYFLNNEKDYETLQKNCYQRLKGHKYIDRLKKIISIVLHNKSKSFQCKQRNEQKEKIKDDVLLSNRQEGILDNWEIYGNVVKMNGKDSIILRKTKVDRPGTERGLVSKNCYSQVELNFEVNINSGSCFIAKIHQIDKFNQMTNSYHLMCNEKRDYFGRHNCIFKEISINRNSWQKFRIVFNDRCISLYNNDVLLFSFHDEKIKKGYAFLGIKGGLTFLRNVFIAELENEKF</sequence>
<dbReference type="OrthoDB" id="7872161at2"/>
<evidence type="ECO:0000259" key="1">
    <source>
        <dbReference type="Pfam" id="PF13524"/>
    </source>
</evidence>
<comment type="caution">
    <text evidence="2">The sequence shown here is derived from an EMBL/GenBank/DDBJ whole genome shotgun (WGS) entry which is preliminary data.</text>
</comment>
<reference evidence="3" key="1">
    <citation type="journal article" date="2017" name="Environ. Microbiol. Rep.">
        <title>Genetic Diversity of Marine Anaerobic Ammonium-Oxidizing Bacteria as Revealed by Genomic and Proteomic Analyses of 'Candidatus Scalindua japonica'.</title>
        <authorList>
            <person name="Oshiki M."/>
            <person name="Mizuto K."/>
            <person name="Kimura Z."/>
            <person name="Kindaichi T."/>
            <person name="Satoh H."/>
            <person name="Okabe S."/>
        </authorList>
    </citation>
    <scope>NUCLEOTIDE SEQUENCE [LARGE SCALE GENOMIC DNA]</scope>
    <source>
        <strain evidence="3">husup-a2</strain>
    </source>
</reference>
<dbReference type="RefSeq" id="WP_096893417.1">
    <property type="nucleotide sequence ID" value="NZ_BAOS01000005.1"/>
</dbReference>
<organism evidence="2 3">
    <name type="scientific">Candidatus Scalindua japonica</name>
    <dbReference type="NCBI Taxonomy" id="1284222"/>
    <lineage>
        <taxon>Bacteria</taxon>
        <taxon>Pseudomonadati</taxon>
        <taxon>Planctomycetota</taxon>
        <taxon>Candidatus Brocadiia</taxon>
        <taxon>Candidatus Brocadiales</taxon>
        <taxon>Candidatus Scalinduaceae</taxon>
        <taxon>Candidatus Scalindua</taxon>
    </lineage>
</organism>
<dbReference type="EMBL" id="BAOS01000005">
    <property type="protein sequence ID" value="GAX60135.1"/>
    <property type="molecule type" value="Genomic_DNA"/>
</dbReference>
<dbReference type="AlphaFoldDB" id="A0A286TW80"/>
<dbReference type="Proteomes" id="UP000218542">
    <property type="component" value="Unassembled WGS sequence"/>
</dbReference>
<keyword evidence="2" id="KW-0808">Transferase</keyword>
<dbReference type="Gene3D" id="2.60.120.560">
    <property type="entry name" value="Exo-inulinase, domain 1"/>
    <property type="match status" value="1"/>
</dbReference>
<feature type="domain" description="Spore protein YkvP/CgeB glycosyl transferase-like" evidence="1">
    <location>
        <begin position="375"/>
        <end position="506"/>
    </location>
</feature>
<dbReference type="Pfam" id="PF13524">
    <property type="entry name" value="Glyco_trans_1_2"/>
    <property type="match status" value="1"/>
</dbReference>
<accession>A0A286TW80</accession>
<name>A0A286TW80_9BACT</name>